<dbReference type="Pfam" id="PF20619">
    <property type="entry name" value="DUF6804"/>
    <property type="match status" value="1"/>
</dbReference>
<evidence type="ECO:0000313" key="2">
    <source>
        <dbReference type="EMBL" id="MDQ0644309.1"/>
    </source>
</evidence>
<protein>
    <submittedName>
        <fullName evidence="2">Membrane protein YdbS with pleckstrin-like domain</fullName>
    </submittedName>
</protein>
<organism evidence="2 3">
    <name type="scientific">Microbacterium murale</name>
    <dbReference type="NCBI Taxonomy" id="1081040"/>
    <lineage>
        <taxon>Bacteria</taxon>
        <taxon>Bacillati</taxon>
        <taxon>Actinomycetota</taxon>
        <taxon>Actinomycetes</taxon>
        <taxon>Micrococcales</taxon>
        <taxon>Microbacteriaceae</taxon>
        <taxon>Microbacterium</taxon>
    </lineage>
</organism>
<evidence type="ECO:0000256" key="1">
    <source>
        <dbReference type="SAM" id="Phobius"/>
    </source>
</evidence>
<accession>A0ABU0PAE6</accession>
<dbReference type="EMBL" id="JAUSXK010000001">
    <property type="protein sequence ID" value="MDQ0644309.1"/>
    <property type="molecule type" value="Genomic_DNA"/>
</dbReference>
<sequence length="113" mass="12267">MDDMTSSASQMQRNVLAPGLLAAIALFLAPLFPDGAVATVILYLVAILAVIVAWFAFQAGQWWWSIVFIAIAVVWNPIFPFGFSGWVWVVAHFVAALAFITAGALVKNERTTP</sequence>
<feature type="transmembrane region" description="Helical" evidence="1">
    <location>
        <begin position="38"/>
        <end position="57"/>
    </location>
</feature>
<reference evidence="2 3" key="1">
    <citation type="submission" date="2023-07" db="EMBL/GenBank/DDBJ databases">
        <title>Comparative genomics of wheat-associated soil bacteria to identify genetic determinants of phenazine resistance.</title>
        <authorList>
            <person name="Mouncey N."/>
        </authorList>
    </citation>
    <scope>NUCLEOTIDE SEQUENCE [LARGE SCALE GENOMIC DNA]</scope>
    <source>
        <strain evidence="2 3">W2I7</strain>
    </source>
</reference>
<keyword evidence="1" id="KW-0812">Transmembrane</keyword>
<feature type="transmembrane region" description="Helical" evidence="1">
    <location>
        <begin position="85"/>
        <end position="106"/>
    </location>
</feature>
<evidence type="ECO:0000313" key="3">
    <source>
        <dbReference type="Proteomes" id="UP001239085"/>
    </source>
</evidence>
<keyword evidence="1" id="KW-0472">Membrane</keyword>
<comment type="caution">
    <text evidence="2">The sequence shown here is derived from an EMBL/GenBank/DDBJ whole genome shotgun (WGS) entry which is preliminary data.</text>
</comment>
<name>A0ABU0PAE6_9MICO</name>
<dbReference type="Proteomes" id="UP001239085">
    <property type="component" value="Unassembled WGS sequence"/>
</dbReference>
<dbReference type="InterPro" id="IPR046548">
    <property type="entry name" value="DUF6804"/>
</dbReference>
<feature type="transmembrane region" description="Helical" evidence="1">
    <location>
        <begin position="62"/>
        <end position="79"/>
    </location>
</feature>
<feature type="transmembrane region" description="Helical" evidence="1">
    <location>
        <begin position="15"/>
        <end position="32"/>
    </location>
</feature>
<gene>
    <name evidence="2" type="ORF">QFZ46_002469</name>
</gene>
<keyword evidence="1" id="KW-1133">Transmembrane helix</keyword>
<keyword evidence="3" id="KW-1185">Reference proteome</keyword>
<proteinExistence type="predicted"/>